<reference evidence="1" key="1">
    <citation type="submission" date="2020-03" db="EMBL/GenBank/DDBJ databases">
        <title>The deep terrestrial virosphere.</title>
        <authorList>
            <person name="Holmfeldt K."/>
            <person name="Nilsson E."/>
            <person name="Simone D."/>
            <person name="Lopez-Fernandez M."/>
            <person name="Wu X."/>
            <person name="de Brujin I."/>
            <person name="Lundin D."/>
            <person name="Andersson A."/>
            <person name="Bertilsson S."/>
            <person name="Dopson M."/>
        </authorList>
    </citation>
    <scope>NUCLEOTIDE SEQUENCE</scope>
    <source>
        <strain evidence="2">MM415A00757</strain>
        <strain evidence="1">MM415B00458</strain>
    </source>
</reference>
<organism evidence="1">
    <name type="scientific">viral metagenome</name>
    <dbReference type="NCBI Taxonomy" id="1070528"/>
    <lineage>
        <taxon>unclassified sequences</taxon>
        <taxon>metagenomes</taxon>
        <taxon>organismal metagenomes</taxon>
    </lineage>
</organism>
<dbReference type="EMBL" id="MT141528">
    <property type="protein sequence ID" value="QJA64855.1"/>
    <property type="molecule type" value="Genomic_DNA"/>
</dbReference>
<protein>
    <submittedName>
        <fullName evidence="1">Uncharacterized protein</fullName>
    </submittedName>
</protein>
<gene>
    <name evidence="2" type="ORF">MM415A00757_0019</name>
    <name evidence="1" type="ORF">MM415B00458_0006</name>
</gene>
<proteinExistence type="predicted"/>
<dbReference type="AlphaFoldDB" id="A0A6M3J6J1"/>
<dbReference type="EMBL" id="MT142413">
    <property type="protein sequence ID" value="QJA80250.1"/>
    <property type="molecule type" value="Genomic_DNA"/>
</dbReference>
<evidence type="ECO:0000313" key="1">
    <source>
        <dbReference type="EMBL" id="QJA64855.1"/>
    </source>
</evidence>
<accession>A0A6M3J6J1</accession>
<evidence type="ECO:0000313" key="2">
    <source>
        <dbReference type="EMBL" id="QJA80250.1"/>
    </source>
</evidence>
<sequence>MKDGDKFLEELRNKAQERDKRYMEYLLTWWVYDPKFDYTVPYRIDGSAVSFNWN</sequence>
<name>A0A6M3J6J1_9ZZZZ</name>